<gene>
    <name evidence="3" type="ORF">BLNAU_19168</name>
</gene>
<keyword evidence="4" id="KW-1185">Reference proteome</keyword>
<dbReference type="PROSITE" id="PS50222">
    <property type="entry name" value="EF_HAND_2"/>
    <property type="match status" value="1"/>
</dbReference>
<sequence>MILKSVQFYPSIQTIKDMIKRVDKDRDGVISFHEFANMRRNEDVCELNVLAQFKKFDASPPHHGFITRESISQVLKEDGVPEDAIQSYISEFMTLDTNGDDKVSFLDLYESMMTRIPEEWLEWIFDNVKRGVKDETLLDIMVENGFNELTAARLIEKTKRDGKKICFD</sequence>
<dbReference type="SMART" id="SM00054">
    <property type="entry name" value="EFh"/>
    <property type="match status" value="1"/>
</dbReference>
<evidence type="ECO:0000313" key="3">
    <source>
        <dbReference type="EMBL" id="KAK2945872.1"/>
    </source>
</evidence>
<organism evidence="3 4">
    <name type="scientific">Blattamonas nauphoetae</name>
    <dbReference type="NCBI Taxonomy" id="2049346"/>
    <lineage>
        <taxon>Eukaryota</taxon>
        <taxon>Metamonada</taxon>
        <taxon>Preaxostyla</taxon>
        <taxon>Oxymonadida</taxon>
        <taxon>Blattamonas</taxon>
    </lineage>
</organism>
<dbReference type="EMBL" id="JARBJD010000244">
    <property type="protein sequence ID" value="KAK2945872.1"/>
    <property type="molecule type" value="Genomic_DNA"/>
</dbReference>
<accession>A0ABQ9X266</accession>
<dbReference type="Gene3D" id="1.10.238.10">
    <property type="entry name" value="EF-hand"/>
    <property type="match status" value="2"/>
</dbReference>
<comment type="caution">
    <text evidence="3">The sequence shown here is derived from an EMBL/GenBank/DDBJ whole genome shotgun (WGS) entry which is preliminary data.</text>
</comment>
<dbReference type="InterPro" id="IPR002048">
    <property type="entry name" value="EF_hand_dom"/>
</dbReference>
<proteinExistence type="predicted"/>
<dbReference type="Pfam" id="PF00036">
    <property type="entry name" value="EF-hand_1"/>
    <property type="match status" value="1"/>
</dbReference>
<evidence type="ECO:0000256" key="1">
    <source>
        <dbReference type="ARBA" id="ARBA00022837"/>
    </source>
</evidence>
<dbReference type="InterPro" id="IPR011992">
    <property type="entry name" value="EF-hand-dom_pair"/>
</dbReference>
<dbReference type="Proteomes" id="UP001281761">
    <property type="component" value="Unassembled WGS sequence"/>
</dbReference>
<evidence type="ECO:0000313" key="4">
    <source>
        <dbReference type="Proteomes" id="UP001281761"/>
    </source>
</evidence>
<dbReference type="SUPFAM" id="SSF47473">
    <property type="entry name" value="EF-hand"/>
    <property type="match status" value="1"/>
</dbReference>
<evidence type="ECO:0000259" key="2">
    <source>
        <dbReference type="PROSITE" id="PS50222"/>
    </source>
</evidence>
<dbReference type="InterPro" id="IPR018247">
    <property type="entry name" value="EF_Hand_1_Ca_BS"/>
</dbReference>
<protein>
    <recommendedName>
        <fullName evidence="2">EF-hand domain-containing protein</fullName>
    </recommendedName>
</protein>
<reference evidence="3 4" key="1">
    <citation type="journal article" date="2022" name="bioRxiv">
        <title>Genomics of Preaxostyla Flagellates Illuminates Evolutionary Transitions and the Path Towards Mitochondrial Loss.</title>
        <authorList>
            <person name="Novak L.V.F."/>
            <person name="Treitli S.C."/>
            <person name="Pyrih J."/>
            <person name="Halakuc P."/>
            <person name="Pipaliya S.V."/>
            <person name="Vacek V."/>
            <person name="Brzon O."/>
            <person name="Soukal P."/>
            <person name="Eme L."/>
            <person name="Dacks J.B."/>
            <person name="Karnkowska A."/>
            <person name="Elias M."/>
            <person name="Hampl V."/>
        </authorList>
    </citation>
    <scope>NUCLEOTIDE SEQUENCE [LARGE SCALE GENOMIC DNA]</scope>
    <source>
        <strain evidence="3">NAU3</strain>
        <tissue evidence="3">Gut</tissue>
    </source>
</reference>
<name>A0ABQ9X266_9EUKA</name>
<keyword evidence="1" id="KW-0106">Calcium</keyword>
<dbReference type="PROSITE" id="PS00018">
    <property type="entry name" value="EF_HAND_1"/>
    <property type="match status" value="2"/>
</dbReference>
<feature type="domain" description="EF-hand" evidence="2">
    <location>
        <begin position="10"/>
        <end position="45"/>
    </location>
</feature>